<comment type="subcellular location">
    <subcellularLocation>
        <location evidence="7">Cytoplasm</location>
    </subcellularLocation>
</comment>
<keyword evidence="6 7" id="KW-0862">Zinc</keyword>
<dbReference type="GO" id="GO:0004222">
    <property type="term" value="F:metalloendopeptidase activity"/>
    <property type="evidence" value="ECO:0007669"/>
    <property type="project" value="InterPro"/>
</dbReference>
<dbReference type="InterPro" id="IPR002036">
    <property type="entry name" value="YbeY"/>
</dbReference>
<feature type="binding site" evidence="7">
    <location>
        <position position="171"/>
    </location>
    <ligand>
        <name>Zn(2+)</name>
        <dbReference type="ChEBI" id="CHEBI:29105"/>
        <note>catalytic</note>
    </ligand>
</feature>
<dbReference type="Gene3D" id="3.40.390.30">
    <property type="entry name" value="Metalloproteases ('zincins'), catalytic domain"/>
    <property type="match status" value="1"/>
</dbReference>
<evidence type="ECO:0000313" key="9">
    <source>
        <dbReference type="Proteomes" id="UP000215767"/>
    </source>
</evidence>
<keyword evidence="3 7" id="KW-0479">Metal-binding</keyword>
<evidence type="ECO:0000256" key="2">
    <source>
        <dbReference type="ARBA" id="ARBA00022722"/>
    </source>
</evidence>
<feature type="binding site" evidence="7">
    <location>
        <position position="161"/>
    </location>
    <ligand>
        <name>Zn(2+)</name>
        <dbReference type="ChEBI" id="CHEBI:29105"/>
        <note>catalytic</note>
    </ligand>
</feature>
<dbReference type="AlphaFoldDB" id="A0A261V1M3"/>
<keyword evidence="4 7" id="KW-0255">Endonuclease</keyword>
<evidence type="ECO:0000256" key="5">
    <source>
        <dbReference type="ARBA" id="ARBA00022801"/>
    </source>
</evidence>
<dbReference type="NCBIfam" id="TIGR00043">
    <property type="entry name" value="rRNA maturation RNase YbeY"/>
    <property type="match status" value="1"/>
</dbReference>
<keyword evidence="5 7" id="KW-0378">Hydrolase</keyword>
<dbReference type="OrthoDB" id="9807740at2"/>
<comment type="cofactor">
    <cofactor evidence="7">
        <name>Zn(2+)</name>
        <dbReference type="ChEBI" id="CHEBI:29105"/>
    </cofactor>
    <text evidence="7">Binds 1 zinc ion.</text>
</comment>
<protein>
    <recommendedName>
        <fullName evidence="7">Endoribonuclease YbeY</fullName>
        <ecNumber evidence="7">3.1.-.-</ecNumber>
    </recommendedName>
</protein>
<comment type="similarity">
    <text evidence="1 7">Belongs to the endoribonuclease YbeY family.</text>
</comment>
<dbReference type="PANTHER" id="PTHR46986">
    <property type="entry name" value="ENDORIBONUCLEASE YBEY, CHLOROPLASTIC"/>
    <property type="match status" value="1"/>
</dbReference>
<dbReference type="HAMAP" id="MF_00009">
    <property type="entry name" value="Endoribonucl_YbeY"/>
    <property type="match status" value="1"/>
</dbReference>
<gene>
    <name evidence="7" type="primary">ybeY</name>
    <name evidence="8" type="ORF">CAL28_05045</name>
</gene>
<proteinExistence type="inferred from homology"/>
<evidence type="ECO:0000256" key="3">
    <source>
        <dbReference type="ARBA" id="ARBA00022723"/>
    </source>
</evidence>
<dbReference type="InterPro" id="IPR023091">
    <property type="entry name" value="MetalPrtase_cat_dom_sf_prd"/>
</dbReference>
<dbReference type="GO" id="GO:0005737">
    <property type="term" value="C:cytoplasm"/>
    <property type="evidence" value="ECO:0007669"/>
    <property type="project" value="UniProtKB-SubCell"/>
</dbReference>
<dbReference type="EMBL" id="NEVS01000001">
    <property type="protein sequence ID" value="OZI67063.1"/>
    <property type="molecule type" value="Genomic_DNA"/>
</dbReference>
<keyword evidence="7" id="KW-0963">Cytoplasm</keyword>
<dbReference type="InterPro" id="IPR020549">
    <property type="entry name" value="YbeY_CS"/>
</dbReference>
<reference evidence="9" key="1">
    <citation type="submission" date="2017-05" db="EMBL/GenBank/DDBJ databases">
        <title>Complete and WGS of Bordetella genogroups.</title>
        <authorList>
            <person name="Spilker T."/>
            <person name="Lipuma J."/>
        </authorList>
    </citation>
    <scope>NUCLEOTIDE SEQUENCE [LARGE SCALE GENOMIC DNA]</scope>
    <source>
        <strain evidence="9">AU8856</strain>
    </source>
</reference>
<sequence length="200" mass="21976">MKTEASAARTRGLGSGDAARRTIEAGRAGRKPPHAVAKAGRPPAAVSLSLSVQYAVEAPALPRWRLRRWIARALDGARDDGLVAFQGMEISMRIVGLAEGRRLNRDFRGRDYATNVLTFEYGVGPDDVARGDIVLCLPVLRREAREQRKTPLAHAAHLTVHGTLHALGYDHIRERDARRMEGLETRVLADMGIADPYAPR</sequence>
<dbReference type="SUPFAM" id="SSF55486">
    <property type="entry name" value="Metalloproteases ('zincins'), catalytic domain"/>
    <property type="match status" value="1"/>
</dbReference>
<accession>A0A261V1M3</accession>
<organism evidence="8 9">
    <name type="scientific">Bordetella genomosp. 11</name>
    <dbReference type="NCBI Taxonomy" id="1416808"/>
    <lineage>
        <taxon>Bacteria</taxon>
        <taxon>Pseudomonadati</taxon>
        <taxon>Pseudomonadota</taxon>
        <taxon>Betaproteobacteria</taxon>
        <taxon>Burkholderiales</taxon>
        <taxon>Alcaligenaceae</taxon>
        <taxon>Bordetella</taxon>
    </lineage>
</organism>
<keyword evidence="9" id="KW-1185">Reference proteome</keyword>
<dbReference type="Proteomes" id="UP000215767">
    <property type="component" value="Unassembled WGS sequence"/>
</dbReference>
<keyword evidence="7" id="KW-0690">Ribosome biogenesis</keyword>
<comment type="function">
    <text evidence="7">Single strand-specific metallo-endoribonuclease involved in late-stage 70S ribosome quality control and in maturation of the 3' terminus of the 16S rRNA.</text>
</comment>
<evidence type="ECO:0000256" key="4">
    <source>
        <dbReference type="ARBA" id="ARBA00022759"/>
    </source>
</evidence>
<keyword evidence="7" id="KW-0698">rRNA processing</keyword>
<dbReference type="PROSITE" id="PS01306">
    <property type="entry name" value="UPF0054"/>
    <property type="match status" value="1"/>
</dbReference>
<evidence type="ECO:0000313" key="8">
    <source>
        <dbReference type="EMBL" id="OZI67063.1"/>
    </source>
</evidence>
<dbReference type="GO" id="GO:0008270">
    <property type="term" value="F:zinc ion binding"/>
    <property type="evidence" value="ECO:0007669"/>
    <property type="project" value="UniProtKB-UniRule"/>
</dbReference>
<evidence type="ECO:0000256" key="1">
    <source>
        <dbReference type="ARBA" id="ARBA00010875"/>
    </source>
</evidence>
<dbReference type="EC" id="3.1.-.-" evidence="7"/>
<dbReference type="GO" id="GO:0006364">
    <property type="term" value="P:rRNA processing"/>
    <property type="evidence" value="ECO:0007669"/>
    <property type="project" value="UniProtKB-UniRule"/>
</dbReference>
<feature type="binding site" evidence="7">
    <location>
        <position position="165"/>
    </location>
    <ligand>
        <name>Zn(2+)</name>
        <dbReference type="ChEBI" id="CHEBI:29105"/>
        <note>catalytic</note>
    </ligand>
</feature>
<dbReference type="PANTHER" id="PTHR46986:SF1">
    <property type="entry name" value="ENDORIBONUCLEASE YBEY, CHLOROPLASTIC"/>
    <property type="match status" value="1"/>
</dbReference>
<comment type="caution">
    <text evidence="8">The sequence shown here is derived from an EMBL/GenBank/DDBJ whole genome shotgun (WGS) entry which is preliminary data.</text>
</comment>
<evidence type="ECO:0000256" key="7">
    <source>
        <dbReference type="HAMAP-Rule" id="MF_00009"/>
    </source>
</evidence>
<dbReference type="GO" id="GO:0004521">
    <property type="term" value="F:RNA endonuclease activity"/>
    <property type="evidence" value="ECO:0007669"/>
    <property type="project" value="UniProtKB-UniRule"/>
</dbReference>
<keyword evidence="2 7" id="KW-0540">Nuclease</keyword>
<dbReference type="Pfam" id="PF02130">
    <property type="entry name" value="YbeY"/>
    <property type="match status" value="1"/>
</dbReference>
<evidence type="ECO:0000256" key="6">
    <source>
        <dbReference type="ARBA" id="ARBA00022833"/>
    </source>
</evidence>
<name>A0A261V1M3_9BORD</name>